<protein>
    <submittedName>
        <fullName evidence="2">Uncharacterized protein</fullName>
    </submittedName>
</protein>
<dbReference type="Proteomes" id="UP001152130">
    <property type="component" value="Unassembled WGS sequence"/>
</dbReference>
<dbReference type="AlphaFoldDB" id="A0A9W8PWU2"/>
<dbReference type="EMBL" id="JAPDHF010000003">
    <property type="protein sequence ID" value="KAJ4020501.1"/>
    <property type="molecule type" value="Genomic_DNA"/>
</dbReference>
<evidence type="ECO:0000313" key="3">
    <source>
        <dbReference type="Proteomes" id="UP001152130"/>
    </source>
</evidence>
<proteinExistence type="predicted"/>
<evidence type="ECO:0000256" key="1">
    <source>
        <dbReference type="SAM" id="MobiDB-lite"/>
    </source>
</evidence>
<feature type="region of interest" description="Disordered" evidence="1">
    <location>
        <begin position="61"/>
        <end position="87"/>
    </location>
</feature>
<evidence type="ECO:0000313" key="2">
    <source>
        <dbReference type="EMBL" id="KAJ4020501.1"/>
    </source>
</evidence>
<organism evidence="2 3">
    <name type="scientific">Fusarium irregulare</name>
    <dbReference type="NCBI Taxonomy" id="2494466"/>
    <lineage>
        <taxon>Eukaryota</taxon>
        <taxon>Fungi</taxon>
        <taxon>Dikarya</taxon>
        <taxon>Ascomycota</taxon>
        <taxon>Pezizomycotina</taxon>
        <taxon>Sordariomycetes</taxon>
        <taxon>Hypocreomycetidae</taxon>
        <taxon>Hypocreales</taxon>
        <taxon>Nectriaceae</taxon>
        <taxon>Fusarium</taxon>
        <taxon>Fusarium incarnatum-equiseti species complex</taxon>
    </lineage>
</organism>
<name>A0A9W8PWU2_9HYPO</name>
<feature type="region of interest" description="Disordered" evidence="1">
    <location>
        <begin position="1"/>
        <end position="46"/>
    </location>
</feature>
<accession>A0A9W8PWU2</accession>
<reference evidence="2" key="1">
    <citation type="submission" date="2022-10" db="EMBL/GenBank/DDBJ databases">
        <title>Fusarium specimens isolated from Avocado Roots.</title>
        <authorList>
            <person name="Stajich J."/>
            <person name="Roper C."/>
            <person name="Heimlech-Rivalta G."/>
        </authorList>
    </citation>
    <scope>NUCLEOTIDE SEQUENCE</scope>
    <source>
        <strain evidence="2">CF00143</strain>
    </source>
</reference>
<feature type="compositionally biased region" description="Basic and acidic residues" evidence="1">
    <location>
        <begin position="1"/>
        <end position="22"/>
    </location>
</feature>
<keyword evidence="3" id="KW-1185">Reference proteome</keyword>
<comment type="caution">
    <text evidence="2">The sequence shown here is derived from an EMBL/GenBank/DDBJ whole genome shotgun (WGS) entry which is preliminary data.</text>
</comment>
<sequence length="87" mass="10003">MSKTLKEINDEEEAAAKLENKNNKARKRKHTQTGNDQEDLPRSPTPTAYFYHLSQIQSQKIPFGQEGPQGYRKALETKKSAPRLIYN</sequence>
<gene>
    <name evidence="2" type="ORF">NW766_001988</name>
</gene>